<name>A0A9E8MX83_9FLAO</name>
<accession>A0A9E8MX83</accession>
<gene>
    <name evidence="1" type="ORF">N7U66_07220</name>
</gene>
<organism evidence="1 2">
    <name type="scientific">Lacinutrix neustonica</name>
    <dbReference type="NCBI Taxonomy" id="2980107"/>
    <lineage>
        <taxon>Bacteria</taxon>
        <taxon>Pseudomonadati</taxon>
        <taxon>Bacteroidota</taxon>
        <taxon>Flavobacteriia</taxon>
        <taxon>Flavobacteriales</taxon>
        <taxon>Flavobacteriaceae</taxon>
        <taxon>Lacinutrix</taxon>
    </lineage>
</organism>
<proteinExistence type="predicted"/>
<protein>
    <submittedName>
        <fullName evidence="1">Helix-hairpin-helix domain-containing protein</fullName>
    </submittedName>
</protein>
<dbReference type="RefSeq" id="WP_267677907.1">
    <property type="nucleotide sequence ID" value="NZ_CP113088.1"/>
</dbReference>
<sequence length="52" mass="6157">MVTIQYIDYEIAHNIIEQRTLRAGYKSIDDLVKVKGFPVNKFEIIRLYLTLN</sequence>
<reference evidence="1" key="1">
    <citation type="submission" date="2022-11" db="EMBL/GenBank/DDBJ databases">
        <title>Lacinutrix neustonica HL-RS19T sp. nov., isolated from the surface microlayer sample of brackish Lake Shihwa.</title>
        <authorList>
            <person name="Choi J.Y."/>
            <person name="Hwang C.Y."/>
        </authorList>
    </citation>
    <scope>NUCLEOTIDE SEQUENCE</scope>
    <source>
        <strain evidence="1">HL-RS19</strain>
    </source>
</reference>
<dbReference type="AlphaFoldDB" id="A0A9E8MX83"/>
<dbReference type="KEGG" id="lnu:N7U66_07220"/>
<dbReference type="Pfam" id="PF12836">
    <property type="entry name" value="HHH_3"/>
    <property type="match status" value="1"/>
</dbReference>
<keyword evidence="2" id="KW-1185">Reference proteome</keyword>
<evidence type="ECO:0000313" key="1">
    <source>
        <dbReference type="EMBL" id="WAC03328.1"/>
    </source>
</evidence>
<dbReference type="InterPro" id="IPR010994">
    <property type="entry name" value="RuvA_2-like"/>
</dbReference>
<dbReference type="SUPFAM" id="SSF47781">
    <property type="entry name" value="RuvA domain 2-like"/>
    <property type="match status" value="1"/>
</dbReference>
<dbReference type="EMBL" id="CP113088">
    <property type="protein sequence ID" value="WAC03328.1"/>
    <property type="molecule type" value="Genomic_DNA"/>
</dbReference>
<dbReference type="Proteomes" id="UP001164705">
    <property type="component" value="Chromosome"/>
</dbReference>
<evidence type="ECO:0000313" key="2">
    <source>
        <dbReference type="Proteomes" id="UP001164705"/>
    </source>
</evidence>
<dbReference type="Gene3D" id="1.10.150.280">
    <property type="entry name" value="AF1531-like domain"/>
    <property type="match status" value="1"/>
</dbReference>